<accession>A0A0F4L951</accession>
<dbReference type="EMBL" id="JXBY01000019">
    <property type="protein sequence ID" value="KJY55372.1"/>
    <property type="molecule type" value="Genomic_DNA"/>
</dbReference>
<dbReference type="Gene3D" id="3.40.50.300">
    <property type="entry name" value="P-loop containing nucleotide triphosphate hydrolases"/>
    <property type="match status" value="1"/>
</dbReference>
<dbReference type="InterPro" id="IPR003439">
    <property type="entry name" value="ABC_transporter-like_ATP-bd"/>
</dbReference>
<dbReference type="PANTHER" id="PTHR43158:SF1">
    <property type="entry name" value="ABC TRANSPORTER, ATP-BINDING PROTEIN"/>
    <property type="match status" value="1"/>
</dbReference>
<organism evidence="4 5">
    <name type="scientific">Lactobacillus kullabergensis</name>
    <dbReference type="NCBI Taxonomy" id="1218493"/>
    <lineage>
        <taxon>Bacteria</taxon>
        <taxon>Bacillati</taxon>
        <taxon>Bacillota</taxon>
        <taxon>Bacilli</taxon>
        <taxon>Lactobacillales</taxon>
        <taxon>Lactobacillaceae</taxon>
        <taxon>Lactobacillus</taxon>
    </lineage>
</organism>
<dbReference type="HOGENOM" id="CLU_000604_1_2_9"/>
<dbReference type="SMART" id="SM00382">
    <property type="entry name" value="AAA"/>
    <property type="match status" value="1"/>
</dbReference>
<proteinExistence type="predicted"/>
<dbReference type="PROSITE" id="PS50893">
    <property type="entry name" value="ABC_TRANSPORTER_2"/>
    <property type="match status" value="1"/>
</dbReference>
<evidence type="ECO:0000256" key="2">
    <source>
        <dbReference type="ARBA" id="ARBA00022840"/>
    </source>
</evidence>
<gene>
    <name evidence="4" type="ORF">JF76_10070</name>
</gene>
<evidence type="ECO:0000256" key="1">
    <source>
        <dbReference type="ARBA" id="ARBA00022741"/>
    </source>
</evidence>
<comment type="caution">
    <text evidence="4">The sequence shown here is derived from an EMBL/GenBank/DDBJ whole genome shotgun (WGS) entry which is preliminary data.</text>
</comment>
<dbReference type="InterPro" id="IPR003593">
    <property type="entry name" value="AAA+_ATPase"/>
</dbReference>
<dbReference type="InterPro" id="IPR027417">
    <property type="entry name" value="P-loop_NTPase"/>
</dbReference>
<dbReference type="Pfam" id="PF00005">
    <property type="entry name" value="ABC_tran"/>
    <property type="match status" value="1"/>
</dbReference>
<dbReference type="AlphaFoldDB" id="A0A0F4L951"/>
<dbReference type="STRING" id="1218493.JF76_10070"/>
<dbReference type="PATRIC" id="fig|1218493.3.peg.1059"/>
<sequence>MDNLLEIRDLTYKKNLKTILNNINLNLQPGKIVALLGENGAGKTTLMRVISGMAKNYRGTVKLSGESKEAQRKARLSFTDSLTGFNNSTKIKDIVKFYEIIYQDFDGKQFEQLRQFMKLDSEMRLSEMSKGMREKLIIALAFSRKVDLYLLDEPFSGIDAMARKKIINSIILWKPEKSTILVSDHFVNEIASMLDEIVIIKDKTIYAHKSTEEIREHHKSVEDYYEGLYNAEDE</sequence>
<evidence type="ECO:0000259" key="3">
    <source>
        <dbReference type="PROSITE" id="PS50893"/>
    </source>
</evidence>
<keyword evidence="2 4" id="KW-0067">ATP-binding</keyword>
<reference evidence="4 5" key="1">
    <citation type="submission" date="2014-12" db="EMBL/GenBank/DDBJ databases">
        <title>Comparative genomics of the lactic acid bacteria isolated from the honey bee gut.</title>
        <authorList>
            <person name="Ellegaard K.M."/>
            <person name="Tamarit D."/>
            <person name="Javelind E."/>
            <person name="Olofsson T."/>
            <person name="Andersson S.G."/>
            <person name="Vasquez A."/>
        </authorList>
    </citation>
    <scope>NUCLEOTIDE SEQUENCE [LARGE SCALE GENOMIC DNA]</scope>
    <source>
        <strain evidence="4 5">Biut2</strain>
    </source>
</reference>
<evidence type="ECO:0000313" key="5">
    <source>
        <dbReference type="Proteomes" id="UP000033533"/>
    </source>
</evidence>
<dbReference type="SUPFAM" id="SSF52540">
    <property type="entry name" value="P-loop containing nucleoside triphosphate hydrolases"/>
    <property type="match status" value="1"/>
</dbReference>
<dbReference type="Proteomes" id="UP000033533">
    <property type="component" value="Unassembled WGS sequence"/>
</dbReference>
<keyword evidence="1" id="KW-0547">Nucleotide-binding</keyword>
<dbReference type="OrthoDB" id="9804819at2"/>
<dbReference type="RefSeq" id="WP_045928104.1">
    <property type="nucleotide sequence ID" value="NZ_JBHSZS010000025.1"/>
</dbReference>
<dbReference type="GO" id="GO:0016887">
    <property type="term" value="F:ATP hydrolysis activity"/>
    <property type="evidence" value="ECO:0007669"/>
    <property type="project" value="InterPro"/>
</dbReference>
<dbReference type="CDD" id="cd03230">
    <property type="entry name" value="ABC_DR_subfamily_A"/>
    <property type="match status" value="1"/>
</dbReference>
<dbReference type="PANTHER" id="PTHR43158">
    <property type="entry name" value="SKFA PEPTIDE EXPORT ATP-BINDING PROTEIN SKFE"/>
    <property type="match status" value="1"/>
</dbReference>
<feature type="domain" description="ABC transporter" evidence="3">
    <location>
        <begin position="5"/>
        <end position="227"/>
    </location>
</feature>
<evidence type="ECO:0000313" key="4">
    <source>
        <dbReference type="EMBL" id="KJY55372.1"/>
    </source>
</evidence>
<name>A0A0F4L951_9LACO</name>
<protein>
    <submittedName>
        <fullName evidence="4">ABC transporter, ATP-binding protein</fullName>
    </submittedName>
</protein>
<dbReference type="GO" id="GO:0005524">
    <property type="term" value="F:ATP binding"/>
    <property type="evidence" value="ECO:0007669"/>
    <property type="project" value="UniProtKB-KW"/>
</dbReference>